<keyword evidence="3" id="KW-1185">Reference proteome</keyword>
<dbReference type="Proteomes" id="UP000031364">
    <property type="component" value="Unassembled WGS sequence"/>
</dbReference>
<accession>A0ABR4Z679</accession>
<name>A0ABR4Z679_9NOCA</name>
<protein>
    <submittedName>
        <fullName evidence="2">Uncharacterized protein</fullName>
    </submittedName>
</protein>
<evidence type="ECO:0000313" key="3">
    <source>
        <dbReference type="Proteomes" id="UP000031364"/>
    </source>
</evidence>
<comment type="caution">
    <text evidence="2">The sequence shown here is derived from an EMBL/GenBank/DDBJ whole genome shotgun (WGS) entry which is preliminary data.</text>
</comment>
<feature type="compositionally biased region" description="Acidic residues" evidence="1">
    <location>
        <begin position="55"/>
        <end position="65"/>
    </location>
</feature>
<gene>
    <name evidence="2" type="ORF">FG87_34345</name>
</gene>
<reference evidence="2 3" key="1">
    <citation type="journal article" date="2014" name="Int. J. Syst. Evol. Microbiol.">
        <title>Nocardia vulneris sp. nov., isolated from wounds of human patients in North America.</title>
        <authorList>
            <person name="Lasker B.A."/>
            <person name="Bell M."/>
            <person name="Klenk H.P."/>
            <person name="Sproer C."/>
            <person name="Schumann C."/>
            <person name="Schumann P."/>
            <person name="Brown J.M."/>
        </authorList>
    </citation>
    <scope>NUCLEOTIDE SEQUENCE [LARGE SCALE GENOMIC DNA]</scope>
    <source>
        <strain evidence="2 3">W9851</strain>
    </source>
</reference>
<organism evidence="2 3">
    <name type="scientific">Nocardia vulneris</name>
    <dbReference type="NCBI Taxonomy" id="1141657"/>
    <lineage>
        <taxon>Bacteria</taxon>
        <taxon>Bacillati</taxon>
        <taxon>Actinomycetota</taxon>
        <taxon>Actinomycetes</taxon>
        <taxon>Mycobacteriales</taxon>
        <taxon>Nocardiaceae</taxon>
        <taxon>Nocardia</taxon>
    </lineage>
</organism>
<feature type="region of interest" description="Disordered" evidence="1">
    <location>
        <begin position="45"/>
        <end position="65"/>
    </location>
</feature>
<dbReference type="EMBL" id="JNFP01000057">
    <property type="protein sequence ID" value="KIA60850.1"/>
    <property type="molecule type" value="Genomic_DNA"/>
</dbReference>
<evidence type="ECO:0000256" key="1">
    <source>
        <dbReference type="SAM" id="MobiDB-lite"/>
    </source>
</evidence>
<proteinExistence type="predicted"/>
<sequence>MAGPDSAEVPAVQGCDFVRVEAFGDSEDRGINRAQREVGIFPNQFRHPGKVGSGEIDEFDLTAGD</sequence>
<evidence type="ECO:0000313" key="2">
    <source>
        <dbReference type="EMBL" id="KIA60850.1"/>
    </source>
</evidence>